<keyword evidence="1" id="KW-0863">Zinc-finger</keyword>
<feature type="domain" description="Integrase catalytic" evidence="6">
    <location>
        <begin position="726"/>
        <end position="890"/>
    </location>
</feature>
<dbReference type="GO" id="GO:0003676">
    <property type="term" value="F:nucleic acid binding"/>
    <property type="evidence" value="ECO:0007669"/>
    <property type="project" value="InterPro"/>
</dbReference>
<dbReference type="PROSITE" id="PS50158">
    <property type="entry name" value="ZF_CCHC"/>
    <property type="match status" value="1"/>
</dbReference>
<feature type="domain" description="Reverse transcriptase" evidence="5">
    <location>
        <begin position="1131"/>
        <end position="1308"/>
    </location>
</feature>
<keyword evidence="7" id="KW-1185">Reference proteome</keyword>
<dbReference type="FunFam" id="3.30.420.10:FF:000032">
    <property type="entry name" value="Retrovirus-related Pol polyprotein from transposon 297-like Protein"/>
    <property type="match status" value="1"/>
</dbReference>
<feature type="compositionally biased region" description="Polar residues" evidence="3">
    <location>
        <begin position="138"/>
        <end position="152"/>
    </location>
</feature>
<dbReference type="Pfam" id="PF00078">
    <property type="entry name" value="RVT_1"/>
    <property type="match status" value="1"/>
</dbReference>
<dbReference type="SUPFAM" id="SSF53098">
    <property type="entry name" value="Ribonuclease H-like"/>
    <property type="match status" value="1"/>
</dbReference>
<dbReference type="InterPro" id="IPR043128">
    <property type="entry name" value="Rev_trsase/Diguanyl_cyclase"/>
</dbReference>
<dbReference type="GeneID" id="110981615"/>
<evidence type="ECO:0000259" key="4">
    <source>
        <dbReference type="PROSITE" id="PS50158"/>
    </source>
</evidence>
<name>A0A8B7YP21_ACAPL</name>
<dbReference type="PANTHER" id="PTHR37984">
    <property type="entry name" value="PROTEIN CBG26694"/>
    <property type="match status" value="1"/>
</dbReference>
<dbReference type="GO" id="GO:0008270">
    <property type="term" value="F:zinc ion binding"/>
    <property type="evidence" value="ECO:0007669"/>
    <property type="project" value="UniProtKB-KW"/>
</dbReference>
<proteinExistence type="predicted"/>
<dbReference type="SUPFAM" id="SSF47353">
    <property type="entry name" value="Retrovirus capsid dimerization domain-like"/>
    <property type="match status" value="1"/>
</dbReference>
<keyword evidence="1" id="KW-0862">Zinc</keyword>
<organism evidence="7 8">
    <name type="scientific">Acanthaster planci</name>
    <name type="common">Crown-of-thorns starfish</name>
    <dbReference type="NCBI Taxonomy" id="133434"/>
    <lineage>
        <taxon>Eukaryota</taxon>
        <taxon>Metazoa</taxon>
        <taxon>Echinodermata</taxon>
        <taxon>Eleutherozoa</taxon>
        <taxon>Asterozoa</taxon>
        <taxon>Asteroidea</taxon>
        <taxon>Valvatacea</taxon>
        <taxon>Valvatida</taxon>
        <taxon>Acanthasteridae</taxon>
        <taxon>Acanthaster</taxon>
    </lineage>
</organism>
<dbReference type="PROSITE" id="PS50994">
    <property type="entry name" value="INTEGRASE"/>
    <property type="match status" value="1"/>
</dbReference>
<dbReference type="Gene3D" id="1.10.340.70">
    <property type="match status" value="1"/>
</dbReference>
<dbReference type="GO" id="GO:0015074">
    <property type="term" value="P:DNA integration"/>
    <property type="evidence" value="ECO:0007669"/>
    <property type="project" value="InterPro"/>
</dbReference>
<dbReference type="Pfam" id="PF17921">
    <property type="entry name" value="Integrase_H2C2"/>
    <property type="match status" value="1"/>
</dbReference>
<evidence type="ECO:0000256" key="2">
    <source>
        <dbReference type="SAM" id="Coils"/>
    </source>
</evidence>
<feature type="coiled-coil region" evidence="2">
    <location>
        <begin position="922"/>
        <end position="949"/>
    </location>
</feature>
<sequence length="1455" mass="165829">MSKSRLFQVKHNDTCYFAIIEAFEPVISDIDQGCWGAFLEHLNRLCASIQFMEEMVPEVPKIEMEFEKFLKLGQEIGLEGLDLVRFAQEREAAQEKQRREHLEREDRRIEREERQKVRDHEKEMKAYELRIEQEHANGGSSPNAQSTFRSSHSAKIPKLPVFNEQTDDLDAYLRRFEQFAELNEWPEGEWGMALSALLKGKALEVYSRLPAEKARDFSEIKKALLNRFRLTDEGFRRKFRTATRETGERYVQFGDRLRGYAERWIELADVEKCYNSVIDLFVSEQIIEAADKDLALFLKERKPKDLKTLTQIADQYLEAHEWPKKKPEQVRPKSYYRSTPPLPKVNPKPSTNPVGSSQMNRRCYKCGKSGHIAQYCKTNPTNTQQTSKPNQAAGMKVELEEKKSSQTGAACLEVSPEVPARCAEVTGDKAFPFISAACTIEPSMPVRKGVVGKLPVTVLRDTGCSTVVVRRDIVEEDKLTGRIQPCILLDGTVRRVPVASIDVDTPFFVGKVEALCMDNPLYDLIIGNVSGAREPHRPDESRHPLATQSVTEVPVLPRTEEKPGGAVETRGMKAKKEKSFKPLLVAESDEKSVSRDEILLAQQEDPTLIKLWKHVDDDDPARVTGKANVSKYVKHKGLLYREFQSPKVEKGRVIRQLVVPQKYRDKVLSLAHDSPLAGHLGVKKMADKLCLSFYWPGVSGDVQRYCRSCDICQRTVSKGRVGRATLGEMPLIDTPFKRIAVDLVGPIHPVTDQGNRYILVVVDYATRYPEAVALPRIESERVAEALLEVYSRLGIPQEILTDMGTQFTSEVMREVGRLLAIKQLTTTPYHPMCNGLVERFNATLKKMLRRMCAERPRDWDRFLPALLFAYREAPQESLGFSPFELMYGRSVKGPLSILQDIWSDEQVEEEVKTTYQFVVDLRERLQSTCEMAQEELAKASKRYRKYYNAKSSDRRFKVGDKVLLLRPTDHNKLLLQWAGPFPVLKQVAKHDYVIEVAGKEKTYHANLLKLYVDRGNENSVTAMGAIDMAGVGFVVEDSEEMDEIVEVVLPPVEAKESRKDVKTGEALKEDQRQEVVDILQEFDSVFTDLPGKTNLIQHTIHLTTDLPIRSKPYPTPLATQEVIKKEIEDMVSLGVIERSESSYASPIVLVRKPDGTNRFCIDFRKLNAVTVFDPEPIPNAESLMAQLGQGRYFSKLDLSKGYWQIPIADEDKQKTAFVTAEGLYHFKVLPFGMVNAPAVFSRMMRKLLSGLDHVINYIDDILIFTETWEEHTERLREVLQRVRRAGLTARPSKCFVAFESLEFLGHVVGRGTVKPRPEKIQQIINAVRPLTKKERILQQPGIRVFHTARSETCCSHIRTSQISTQGPAFTRSLMNAAKCMLERRAGICLPHSANTRLMDDKSSIIKHFPETDHVIQWQQGKLITSIEHWRPQRIREAFEIIKNKTVRQDIGFNIS</sequence>
<dbReference type="OrthoDB" id="414530at2759"/>
<keyword evidence="2" id="KW-0175">Coiled coil</keyword>
<dbReference type="Pfam" id="PF00665">
    <property type="entry name" value="rve"/>
    <property type="match status" value="1"/>
</dbReference>
<evidence type="ECO:0000259" key="6">
    <source>
        <dbReference type="PROSITE" id="PS50994"/>
    </source>
</evidence>
<dbReference type="InterPro" id="IPR001878">
    <property type="entry name" value="Znf_CCHC"/>
</dbReference>
<dbReference type="SUPFAM" id="SSF56672">
    <property type="entry name" value="DNA/RNA polymerases"/>
    <property type="match status" value="1"/>
</dbReference>
<dbReference type="CDD" id="cd01647">
    <property type="entry name" value="RT_LTR"/>
    <property type="match status" value="1"/>
</dbReference>
<dbReference type="InterPro" id="IPR050951">
    <property type="entry name" value="Retrovirus_Pol_polyprotein"/>
</dbReference>
<accession>A0A8B7YP21</accession>
<dbReference type="PANTHER" id="PTHR37984:SF15">
    <property type="entry name" value="INTEGRASE CATALYTIC DOMAIN-CONTAINING PROTEIN"/>
    <property type="match status" value="1"/>
</dbReference>
<dbReference type="Gene3D" id="3.30.420.10">
    <property type="entry name" value="Ribonuclease H-like superfamily/Ribonuclease H"/>
    <property type="match status" value="1"/>
</dbReference>
<dbReference type="Proteomes" id="UP000694845">
    <property type="component" value="Unplaced"/>
</dbReference>
<keyword evidence="1" id="KW-0479">Metal-binding</keyword>
<dbReference type="FunFam" id="1.10.340.70:FF:000001">
    <property type="entry name" value="Retrovirus-related Pol polyprotein from transposon gypsy-like Protein"/>
    <property type="match status" value="1"/>
</dbReference>
<dbReference type="InterPro" id="IPR043502">
    <property type="entry name" value="DNA/RNA_pol_sf"/>
</dbReference>
<dbReference type="InterPro" id="IPR012337">
    <property type="entry name" value="RNaseH-like_sf"/>
</dbReference>
<dbReference type="Gene3D" id="3.10.10.10">
    <property type="entry name" value="HIV Type 1 Reverse Transcriptase, subunit A, domain 1"/>
    <property type="match status" value="1"/>
</dbReference>
<dbReference type="Gene3D" id="4.10.60.10">
    <property type="entry name" value="Zinc finger, CCHC-type"/>
    <property type="match status" value="1"/>
</dbReference>
<evidence type="ECO:0000259" key="5">
    <source>
        <dbReference type="PROSITE" id="PS50878"/>
    </source>
</evidence>
<dbReference type="Gene3D" id="1.10.4020.10">
    <property type="entry name" value="DNA breaking-rejoining enzymes"/>
    <property type="match status" value="1"/>
</dbReference>
<reference evidence="8" key="1">
    <citation type="submission" date="2025-08" db="UniProtKB">
        <authorList>
            <consortium name="RefSeq"/>
        </authorList>
    </citation>
    <scope>IDENTIFICATION</scope>
</reference>
<feature type="domain" description="CCHC-type" evidence="4">
    <location>
        <begin position="361"/>
        <end position="377"/>
    </location>
</feature>
<feature type="region of interest" description="Disordered" evidence="3">
    <location>
        <begin position="133"/>
        <end position="152"/>
    </location>
</feature>
<dbReference type="InterPro" id="IPR036397">
    <property type="entry name" value="RNaseH_sf"/>
</dbReference>
<dbReference type="PROSITE" id="PS50878">
    <property type="entry name" value="RT_POL"/>
    <property type="match status" value="1"/>
</dbReference>
<dbReference type="InterPro" id="IPR001584">
    <property type="entry name" value="Integrase_cat-core"/>
</dbReference>
<dbReference type="InterPro" id="IPR038269">
    <property type="entry name" value="SCAN_sf"/>
</dbReference>
<dbReference type="InterPro" id="IPR041588">
    <property type="entry name" value="Integrase_H2C2"/>
</dbReference>
<evidence type="ECO:0000256" key="3">
    <source>
        <dbReference type="SAM" id="MobiDB-lite"/>
    </source>
</evidence>
<gene>
    <name evidence="8" type="primary">LOC110981615</name>
</gene>
<feature type="compositionally biased region" description="Polar residues" evidence="3">
    <location>
        <begin position="348"/>
        <end position="357"/>
    </location>
</feature>
<feature type="region of interest" description="Disordered" evidence="3">
    <location>
        <begin position="96"/>
        <end position="123"/>
    </location>
</feature>
<dbReference type="OMA" id="GRIQPCI"/>
<evidence type="ECO:0000256" key="1">
    <source>
        <dbReference type="PROSITE-ProRule" id="PRU00047"/>
    </source>
</evidence>
<dbReference type="KEGG" id="aplc:110981615"/>
<dbReference type="Gene3D" id="3.30.70.270">
    <property type="match status" value="1"/>
</dbReference>
<feature type="region of interest" description="Disordered" evidence="3">
    <location>
        <begin position="323"/>
        <end position="357"/>
    </location>
</feature>
<evidence type="ECO:0000313" key="8">
    <source>
        <dbReference type="RefSeq" id="XP_022095014.1"/>
    </source>
</evidence>
<dbReference type="SMART" id="SM00343">
    <property type="entry name" value="ZnF_C2HC"/>
    <property type="match status" value="1"/>
</dbReference>
<protein>
    <submittedName>
        <fullName evidence="8">Uncharacterized protein LOC110981615</fullName>
    </submittedName>
</protein>
<dbReference type="RefSeq" id="XP_022095014.1">
    <property type="nucleotide sequence ID" value="XM_022239322.1"/>
</dbReference>
<evidence type="ECO:0000313" key="7">
    <source>
        <dbReference type="Proteomes" id="UP000694845"/>
    </source>
</evidence>
<dbReference type="CDD" id="cd00303">
    <property type="entry name" value="retropepsin_like"/>
    <property type="match status" value="1"/>
</dbReference>
<dbReference type="InterPro" id="IPR000477">
    <property type="entry name" value="RT_dom"/>
</dbReference>